<dbReference type="Pfam" id="PF01494">
    <property type="entry name" value="FAD_binding_3"/>
    <property type="match status" value="1"/>
</dbReference>
<dbReference type="PANTHER" id="PTHR13789:SF309">
    <property type="entry name" value="PUTATIVE (AFU_ORTHOLOGUE AFUA_6G14510)-RELATED"/>
    <property type="match status" value="1"/>
</dbReference>
<keyword evidence="1" id="KW-0560">Oxidoreductase</keyword>
<dbReference type="InterPro" id="IPR036188">
    <property type="entry name" value="FAD/NAD-bd_sf"/>
</dbReference>
<dbReference type="PRINTS" id="PR00420">
    <property type="entry name" value="RNGMNOXGNASE"/>
</dbReference>
<keyword evidence="5" id="KW-1185">Reference proteome</keyword>
<dbReference type="Gene3D" id="3.50.50.60">
    <property type="entry name" value="FAD/NAD(P)-binding domain"/>
    <property type="match status" value="1"/>
</dbReference>
<reference evidence="4" key="1">
    <citation type="submission" date="2022-12" db="EMBL/GenBank/DDBJ databases">
        <authorList>
            <person name="Ruckert C."/>
            <person name="Busche T."/>
            <person name="Kalinowski J."/>
            <person name="Wittmann C."/>
        </authorList>
    </citation>
    <scope>NUCLEOTIDE SEQUENCE</scope>
    <source>
        <strain evidence="4">DSM 40467</strain>
    </source>
</reference>
<evidence type="ECO:0000313" key="4">
    <source>
        <dbReference type="EMBL" id="WAZ20251.1"/>
    </source>
</evidence>
<evidence type="ECO:0000313" key="5">
    <source>
        <dbReference type="Proteomes" id="UP001164439"/>
    </source>
</evidence>
<dbReference type="GO" id="GO:0004497">
    <property type="term" value="F:monooxygenase activity"/>
    <property type="evidence" value="ECO:0007669"/>
    <property type="project" value="UniProtKB-KW"/>
</dbReference>
<sequence>MARARSVLIVGGGSAGNTLAILLANSGVSVDLVESRPDWGVLGSGILLHGNALRVLRDAGVWPQVRDAGFAFDSIGILAPDGTVVAEQPDLHSGGSDLPSTLGILRPALQQILIDAVRASGTRVRLGCTVEKLDDQGEGAEAVFSDGTASSYDLVVGCDGIYSTTRESIGVTDRPEPTGMGVWRTLVPRPAELVRTDLAYGGPCHIAGYSPMSDDLAYALLVVDWHERDEADPADYAERMCAESATYGGLWPTIRAHITDPAAVHYTAFHRLLVEGPWHRGRIALAGDAVHVCPPTLAQGVAMSLEDAAVVAELLSSRDVWDDALLTEYRDRRMPRVQTVVDGSMQLAQWLREGNRQAAPALIARILTALIERP</sequence>
<evidence type="ECO:0000256" key="1">
    <source>
        <dbReference type="ARBA" id="ARBA00023002"/>
    </source>
</evidence>
<dbReference type="InterPro" id="IPR050493">
    <property type="entry name" value="FAD-dep_Monooxygenase_BioMet"/>
</dbReference>
<dbReference type="PANTHER" id="PTHR13789">
    <property type="entry name" value="MONOOXYGENASE"/>
    <property type="match status" value="1"/>
</dbReference>
<evidence type="ECO:0000256" key="2">
    <source>
        <dbReference type="ARBA" id="ARBA00023033"/>
    </source>
</evidence>
<feature type="domain" description="FAD-binding" evidence="3">
    <location>
        <begin position="6"/>
        <end position="343"/>
    </location>
</feature>
<organism evidence="4 5">
    <name type="scientific">Streptomyces cinnabarinus</name>
    <dbReference type="NCBI Taxonomy" id="67287"/>
    <lineage>
        <taxon>Bacteria</taxon>
        <taxon>Bacillati</taxon>
        <taxon>Actinomycetota</taxon>
        <taxon>Actinomycetes</taxon>
        <taxon>Kitasatosporales</taxon>
        <taxon>Streptomycetaceae</taxon>
        <taxon>Streptomyces</taxon>
    </lineage>
</organism>
<dbReference type="Proteomes" id="UP001164439">
    <property type="component" value="Chromosome"/>
</dbReference>
<gene>
    <name evidence="4" type="ORF">STRCI_001352</name>
</gene>
<accession>A0ABY7K6V8</accession>
<protein>
    <submittedName>
        <fullName evidence="4">FAD-dependent monooxygenase</fullName>
    </submittedName>
</protein>
<dbReference type="SUPFAM" id="SSF51905">
    <property type="entry name" value="FAD/NAD(P)-binding domain"/>
    <property type="match status" value="1"/>
</dbReference>
<name>A0ABY7K6V8_9ACTN</name>
<dbReference type="RefSeq" id="WP_269657939.1">
    <property type="nucleotide sequence ID" value="NZ_CP114413.1"/>
</dbReference>
<dbReference type="EMBL" id="CP114413">
    <property type="protein sequence ID" value="WAZ20251.1"/>
    <property type="molecule type" value="Genomic_DNA"/>
</dbReference>
<evidence type="ECO:0000259" key="3">
    <source>
        <dbReference type="Pfam" id="PF01494"/>
    </source>
</evidence>
<keyword evidence="2 4" id="KW-0503">Monooxygenase</keyword>
<dbReference type="InterPro" id="IPR002938">
    <property type="entry name" value="FAD-bd"/>
</dbReference>
<proteinExistence type="predicted"/>
<dbReference type="NCBIfam" id="NF005313">
    <property type="entry name" value="PRK06847.1"/>
    <property type="match status" value="1"/>
</dbReference>